<gene>
    <name evidence="4" type="ORF">AKO1_000883</name>
</gene>
<dbReference type="Proteomes" id="UP001431209">
    <property type="component" value="Unassembled WGS sequence"/>
</dbReference>
<dbReference type="PANTHER" id="PTHR24074">
    <property type="entry name" value="CO-CHAPERONE PROTEIN DJLA"/>
    <property type="match status" value="1"/>
</dbReference>
<dbReference type="PROSITE" id="PS50076">
    <property type="entry name" value="DNAJ_2"/>
    <property type="match status" value="1"/>
</dbReference>
<dbReference type="EMBL" id="JAOPGA020001803">
    <property type="protein sequence ID" value="KAL0491451.1"/>
    <property type="molecule type" value="Genomic_DNA"/>
</dbReference>
<evidence type="ECO:0000313" key="4">
    <source>
        <dbReference type="EMBL" id="KAL0491451.1"/>
    </source>
</evidence>
<dbReference type="InterPro" id="IPR001623">
    <property type="entry name" value="DnaJ_domain"/>
</dbReference>
<evidence type="ECO:0000256" key="2">
    <source>
        <dbReference type="SAM" id="Phobius"/>
    </source>
</evidence>
<evidence type="ECO:0000313" key="5">
    <source>
        <dbReference type="Proteomes" id="UP001431209"/>
    </source>
</evidence>
<comment type="caution">
    <text evidence="4">The sequence shown here is derived from an EMBL/GenBank/DDBJ whole genome shotgun (WGS) entry which is preliminary data.</text>
</comment>
<feature type="transmembrane region" description="Helical" evidence="2">
    <location>
        <begin position="106"/>
        <end position="124"/>
    </location>
</feature>
<dbReference type="Gene3D" id="1.10.287.110">
    <property type="entry name" value="DnaJ domain"/>
    <property type="match status" value="1"/>
</dbReference>
<dbReference type="SUPFAM" id="SSF46565">
    <property type="entry name" value="Chaperone J-domain"/>
    <property type="match status" value="1"/>
</dbReference>
<keyword evidence="2" id="KW-0812">Transmembrane</keyword>
<dbReference type="InterPro" id="IPR036869">
    <property type="entry name" value="J_dom_sf"/>
</dbReference>
<dbReference type="Pfam" id="PF00226">
    <property type="entry name" value="DnaJ"/>
    <property type="match status" value="1"/>
</dbReference>
<evidence type="ECO:0000256" key="1">
    <source>
        <dbReference type="SAM" id="MobiDB-lite"/>
    </source>
</evidence>
<evidence type="ECO:0000259" key="3">
    <source>
        <dbReference type="PROSITE" id="PS50076"/>
    </source>
</evidence>
<feature type="region of interest" description="Disordered" evidence="1">
    <location>
        <begin position="205"/>
        <end position="236"/>
    </location>
</feature>
<keyword evidence="2" id="KW-0472">Membrane</keyword>
<dbReference type="PRINTS" id="PR00625">
    <property type="entry name" value="JDOMAIN"/>
</dbReference>
<dbReference type="InterPro" id="IPR050817">
    <property type="entry name" value="DjlA_DnaK_co-chaperone"/>
</dbReference>
<keyword evidence="2" id="KW-1133">Transmembrane helix</keyword>
<feature type="domain" description="J" evidence="3">
    <location>
        <begin position="143"/>
        <end position="209"/>
    </location>
</feature>
<dbReference type="CDD" id="cd06257">
    <property type="entry name" value="DnaJ"/>
    <property type="match status" value="1"/>
</dbReference>
<name>A0AAW2ZRU9_9EUKA</name>
<proteinExistence type="predicted"/>
<reference evidence="4 5" key="1">
    <citation type="submission" date="2024-03" db="EMBL/GenBank/DDBJ databases">
        <title>The Acrasis kona genome and developmental transcriptomes reveal deep origins of eukaryotic multicellular pathways.</title>
        <authorList>
            <person name="Sheikh S."/>
            <person name="Fu C.-J."/>
            <person name="Brown M.W."/>
            <person name="Baldauf S.L."/>
        </authorList>
    </citation>
    <scope>NUCLEOTIDE SEQUENCE [LARGE SCALE GENOMIC DNA]</scope>
    <source>
        <strain evidence="4 5">ATCC MYA-3509</strain>
    </source>
</reference>
<dbReference type="AlphaFoldDB" id="A0AAW2ZRU9"/>
<keyword evidence="5" id="KW-1185">Reference proteome</keyword>
<accession>A0AAW2ZRU9</accession>
<organism evidence="4 5">
    <name type="scientific">Acrasis kona</name>
    <dbReference type="NCBI Taxonomy" id="1008807"/>
    <lineage>
        <taxon>Eukaryota</taxon>
        <taxon>Discoba</taxon>
        <taxon>Heterolobosea</taxon>
        <taxon>Tetramitia</taxon>
        <taxon>Eutetramitia</taxon>
        <taxon>Acrasidae</taxon>
        <taxon>Acrasis</taxon>
    </lineage>
</organism>
<protein>
    <submittedName>
        <fullName evidence="4">DNAJB8</fullName>
    </submittedName>
</protein>
<sequence length="236" mass="27263">MPPKRLVDKEEAEVSTNQYHATIINPLMVYETQRSLIPDDVRAINQVFNPKEQIDESDAVMHHTGFKKKTTAASRRGKSKNKEHGVCFKVFCCCYYYSNKYFNIEFGWFIMGSILMMLLGVAYLKLDENTFGLQSLYNLEEINYYNVLNITNDATTPDIRRAHRRAVITWHPDRNPNCGEECTKKMSLISEAYSVLTNPEARAFHDKHGVKPPEKMIRAAKETQASSRTKDRKTKK</sequence>
<dbReference type="SMART" id="SM00271">
    <property type="entry name" value="DnaJ"/>
    <property type="match status" value="1"/>
</dbReference>
<feature type="compositionally biased region" description="Basic and acidic residues" evidence="1">
    <location>
        <begin position="205"/>
        <end position="221"/>
    </location>
</feature>